<evidence type="ECO:0000313" key="3">
    <source>
        <dbReference type="EMBL" id="QJQ07833.1"/>
    </source>
</evidence>
<dbReference type="PANTHER" id="PTHR38478:SF1">
    <property type="entry name" value="ZINC DEPENDENT METALLOPROTEASE DOMAIN LIPOPROTEIN"/>
    <property type="match status" value="1"/>
</dbReference>
<name>A0A6M4A9K6_9BURK</name>
<dbReference type="SUPFAM" id="SSF55486">
    <property type="entry name" value="Metalloproteases ('zincins'), catalytic domain"/>
    <property type="match status" value="1"/>
</dbReference>
<sequence length="417" mass="45957">MLGALLNSGCAPIPVNTATTSATSANLNTASASASAPASATAGALKPFKEIIKDSKEYKGLFTLYQKDEKVWMEIRPEQFEHPFLFSYNIPSSIGERGLYGSQMGNSYQVVFKKIGNQVQLIAKNTEYYATPGTPQALAVTQAFSDSLLASATVLSAPHTESKAILIDASALLFNDIPGYSTRLETTYRIPYVMDRSNSSFSKINADESLSGLLVNSHFFTPRIAATPLVPSPVAVPTPPQTTPDPRSFFIGFYYSFTALPPELMRPRLADDRIGHFVTTSYDFTEDTQPKTSRHIVNRWRLEKADEHAILSEPKQPIVYWLDKNIPEKYRNSISEGALEWNKAFEKIGFKNAIVVKQQTDSDSFDTMDARHASIRWFVGTDVGFAIGGQDIASNSQLAIFSGAAASPDRKLRLLQR</sequence>
<reference evidence="3 4" key="1">
    <citation type="journal article" date="2019" name="Int. J. Syst. Evol. Microbiol.">
        <title>Undibacterium piscinae sp. nov., isolated from Korean shiner intestine.</title>
        <authorList>
            <person name="Lee S.Y."/>
            <person name="Kang W."/>
            <person name="Kim P.S."/>
            <person name="Kim H.S."/>
            <person name="Sung H."/>
            <person name="Shin N.R."/>
            <person name="Whon T.W."/>
            <person name="Yun J.H."/>
            <person name="Lee J.Y."/>
            <person name="Lee J.Y."/>
            <person name="Jung M.J."/>
            <person name="Jeong Y.S."/>
            <person name="Tak E.J."/>
            <person name="Han J.E."/>
            <person name="Hyun D.W."/>
            <person name="Kang M.S."/>
            <person name="Lee K.E."/>
            <person name="Lee B.H."/>
            <person name="Bae J.W."/>
        </authorList>
    </citation>
    <scope>NUCLEOTIDE SEQUENCE [LARGE SCALE GENOMIC DNA]</scope>
    <source>
        <strain evidence="3 4">S11R28</strain>
    </source>
</reference>
<evidence type="ECO:0000313" key="4">
    <source>
        <dbReference type="Proteomes" id="UP000274350"/>
    </source>
</evidence>
<proteinExistence type="predicted"/>
<keyword evidence="4" id="KW-1185">Reference proteome</keyword>
<evidence type="ECO:0000259" key="2">
    <source>
        <dbReference type="Pfam" id="PF17162"/>
    </source>
</evidence>
<feature type="domain" description="DUF5118" evidence="2">
    <location>
        <begin position="46"/>
        <end position="89"/>
    </location>
</feature>
<dbReference type="Pfam" id="PF17148">
    <property type="entry name" value="DUF5117"/>
    <property type="match status" value="1"/>
</dbReference>
<evidence type="ECO:0000259" key="1">
    <source>
        <dbReference type="Pfam" id="PF17148"/>
    </source>
</evidence>
<dbReference type="InterPro" id="IPR033413">
    <property type="entry name" value="DUF5117"/>
</dbReference>
<dbReference type="Proteomes" id="UP000274350">
    <property type="component" value="Chromosome"/>
</dbReference>
<dbReference type="Pfam" id="PF17162">
    <property type="entry name" value="DUF5118"/>
    <property type="match status" value="1"/>
</dbReference>
<dbReference type="AlphaFoldDB" id="A0A6M4A9K6"/>
<dbReference type="PANTHER" id="PTHR38478">
    <property type="entry name" value="PEPTIDASE M1A AND M12B"/>
    <property type="match status" value="1"/>
</dbReference>
<protein>
    <submittedName>
        <fullName evidence="3">DUF5117 domain-containing protein</fullName>
    </submittedName>
</protein>
<gene>
    <name evidence="3" type="ORF">EJG51_017780</name>
</gene>
<dbReference type="InterPro" id="IPR033428">
    <property type="entry name" value="DUF5118"/>
</dbReference>
<accession>A0A6M4A9K6</accession>
<organism evidence="3 4">
    <name type="scientific">Undibacterium piscinae</name>
    <dbReference type="NCBI Taxonomy" id="2495591"/>
    <lineage>
        <taxon>Bacteria</taxon>
        <taxon>Pseudomonadati</taxon>
        <taxon>Pseudomonadota</taxon>
        <taxon>Betaproteobacteria</taxon>
        <taxon>Burkholderiales</taxon>
        <taxon>Oxalobacteraceae</taxon>
        <taxon>Undibacterium</taxon>
    </lineage>
</organism>
<dbReference type="KEGG" id="upi:EJG51_017780"/>
<feature type="domain" description="DUF5117" evidence="1">
    <location>
        <begin position="103"/>
        <end position="304"/>
    </location>
</feature>
<dbReference type="EMBL" id="CP051152">
    <property type="protein sequence ID" value="QJQ07833.1"/>
    <property type="molecule type" value="Genomic_DNA"/>
</dbReference>